<dbReference type="KEGG" id="dori:FH5T_14960"/>
<reference evidence="4 6" key="2">
    <citation type="submission" date="2016-10" db="EMBL/GenBank/DDBJ databases">
        <authorList>
            <person name="de Groot N.N."/>
        </authorList>
    </citation>
    <scope>NUCLEOTIDE SEQUENCE [LARGE SCALE GENOMIC DNA]</scope>
    <source>
        <strain evidence="4 6">DSM 25947</strain>
    </source>
</reference>
<sequence>MKSFKTYYPFLFLLVLVVTACNSTPKESKTNTSAVVADSLAAAENLIQQYIDKGELAGFSALIIKDGEEVFRMNKGYADRENNKPIETNTIYRIFSMSKPVTAVALMTLYDEGKFELDDKVSDYIPKYANCKVYTPNENGFSLEPQENEMTIRHLLTHTSGISYGWNPTYVDSLYRVNNVSGWDGNLEDKMLALTDMPLNFQPGTQWLYGLSIDVAGYLVEVISGMPFDEYLQEHVFGPLKMDDTGFYVPEEKHDRFCNLYNQGEDKMLAPAQGFFTDGFKQPVTLFSGGGGLVSTVDDYARFCKMLLNKGELDGAKIVEPETVNLIMSNQLPETATYENGQKGFGLAGAVDFETGEYSWAGAATTNFWINPTDQLIIITATQIMPSNYQYANEFKSIIDNTFTK</sequence>
<accession>X5E1N0</accession>
<evidence type="ECO:0000259" key="2">
    <source>
        <dbReference type="Pfam" id="PF00144"/>
    </source>
</evidence>
<dbReference type="SUPFAM" id="SSF56601">
    <property type="entry name" value="beta-lactamase/transpeptidase-like"/>
    <property type="match status" value="1"/>
</dbReference>
<evidence type="ECO:0000313" key="6">
    <source>
        <dbReference type="Proteomes" id="UP000181981"/>
    </source>
</evidence>
<dbReference type="AlphaFoldDB" id="X5E1N0"/>
<evidence type="ECO:0000313" key="4">
    <source>
        <dbReference type="EMBL" id="SET43541.1"/>
    </source>
</evidence>
<dbReference type="InterPro" id="IPR012338">
    <property type="entry name" value="Beta-lactam/transpept-like"/>
</dbReference>
<dbReference type="Proteomes" id="UP000181981">
    <property type="component" value="Unassembled WGS sequence"/>
</dbReference>
<evidence type="ECO:0000313" key="3">
    <source>
        <dbReference type="EMBL" id="AHW60496.1"/>
    </source>
</evidence>
<keyword evidence="5" id="KW-1185">Reference proteome</keyword>
<evidence type="ECO:0000313" key="5">
    <source>
        <dbReference type="Proteomes" id="UP000023772"/>
    </source>
</evidence>
<feature type="domain" description="Beta-lactamase-related" evidence="2">
    <location>
        <begin position="44"/>
        <end position="388"/>
    </location>
</feature>
<feature type="chain" id="PRO_5010515277" evidence="1">
    <location>
        <begin position="21"/>
        <end position="405"/>
    </location>
</feature>
<dbReference type="Proteomes" id="UP000023772">
    <property type="component" value="Chromosome"/>
</dbReference>
<dbReference type="InterPro" id="IPR001466">
    <property type="entry name" value="Beta-lactam-related"/>
</dbReference>
<feature type="signal peptide" evidence="1">
    <location>
        <begin position="1"/>
        <end position="20"/>
    </location>
</feature>
<dbReference type="HOGENOM" id="CLU_020027_11_2_10"/>
<keyword evidence="1" id="KW-0732">Signal</keyword>
<dbReference type="RefSeq" id="WP_051567906.1">
    <property type="nucleotide sequence ID" value="NZ_FOHT01000013.1"/>
</dbReference>
<dbReference type="PROSITE" id="PS51257">
    <property type="entry name" value="PROKAR_LIPOPROTEIN"/>
    <property type="match status" value="1"/>
</dbReference>
<dbReference type="Gene3D" id="3.40.710.10">
    <property type="entry name" value="DD-peptidase/beta-lactamase superfamily"/>
    <property type="match status" value="1"/>
</dbReference>
<proteinExistence type="predicted"/>
<evidence type="ECO:0000256" key="1">
    <source>
        <dbReference type="SAM" id="SignalP"/>
    </source>
</evidence>
<dbReference type="PANTHER" id="PTHR43283:SF3">
    <property type="entry name" value="BETA-LACTAMASE FAMILY PROTEIN (AFU_ORTHOLOGUE AFUA_5G07500)"/>
    <property type="match status" value="1"/>
</dbReference>
<reference evidence="3 5" key="1">
    <citation type="submission" date="2014-03" db="EMBL/GenBank/DDBJ databases">
        <title>Complete genome sequence of a deeply braunched marine Bacteroidia bacterium Draconibacterium orientale type strain FH5T.</title>
        <authorList>
            <person name="Li X."/>
            <person name="Wang X."/>
            <person name="Xie Z."/>
            <person name="Du Z."/>
            <person name="Chen G."/>
        </authorList>
    </citation>
    <scope>NUCLEOTIDE SEQUENCE [LARGE SCALE GENOMIC DNA]</scope>
    <source>
        <strain evidence="3 5">FH5</strain>
    </source>
</reference>
<dbReference type="EMBL" id="CP007451">
    <property type="protein sequence ID" value="AHW60496.1"/>
    <property type="molecule type" value="Genomic_DNA"/>
</dbReference>
<dbReference type="InterPro" id="IPR050789">
    <property type="entry name" value="Diverse_Enzym_Activities"/>
</dbReference>
<name>X5E1N0_9BACT</name>
<dbReference type="eggNOG" id="COG1680">
    <property type="taxonomic scope" value="Bacteria"/>
</dbReference>
<dbReference type="PANTHER" id="PTHR43283">
    <property type="entry name" value="BETA-LACTAMASE-RELATED"/>
    <property type="match status" value="1"/>
</dbReference>
<gene>
    <name evidence="3" type="ORF">FH5T_14960</name>
    <name evidence="4" type="ORF">SAMN05444285_11312</name>
</gene>
<organism evidence="4 6">
    <name type="scientific">Draconibacterium orientale</name>
    <dbReference type="NCBI Taxonomy" id="1168034"/>
    <lineage>
        <taxon>Bacteria</taxon>
        <taxon>Pseudomonadati</taxon>
        <taxon>Bacteroidota</taxon>
        <taxon>Bacteroidia</taxon>
        <taxon>Marinilabiliales</taxon>
        <taxon>Prolixibacteraceae</taxon>
        <taxon>Draconibacterium</taxon>
    </lineage>
</organism>
<protein>
    <submittedName>
        <fullName evidence="3 4">Beta-lactamase</fullName>
    </submittedName>
</protein>
<dbReference type="Pfam" id="PF00144">
    <property type="entry name" value="Beta-lactamase"/>
    <property type="match status" value="1"/>
</dbReference>
<dbReference type="EMBL" id="FOHT01000013">
    <property type="protein sequence ID" value="SET43541.1"/>
    <property type="molecule type" value="Genomic_DNA"/>
</dbReference>
<dbReference type="STRING" id="1168034.FH5T_14960"/>
<dbReference type="OrthoDB" id="9805821at2"/>